<evidence type="ECO:0000313" key="1">
    <source>
        <dbReference type="EMBL" id="ART32353.1"/>
    </source>
</evidence>
<reference evidence="1" key="1">
    <citation type="submission" date="2017-03" db="EMBL/GenBank/DDBJ databases">
        <title>The mitochondrial genome of the carnivorous plant Utricularia reniformis (Lentibulariaceae): structure, comparative analysis and evolutionary landmarks.</title>
        <authorList>
            <person name="Silva S.R."/>
            <person name="Alvarenga D.O."/>
            <person name="Michael T.P."/>
            <person name="Miranda V.F.O."/>
            <person name="Varani A.M."/>
        </authorList>
    </citation>
    <scope>NUCLEOTIDE SEQUENCE</scope>
</reference>
<dbReference type="AlphaFoldDB" id="A0A1Y0B4M8"/>
<dbReference type="EMBL" id="KY774314">
    <property type="protein sequence ID" value="ART32353.1"/>
    <property type="molecule type" value="Genomic_DNA"/>
</dbReference>
<accession>A0A1Y0B4M8</accession>
<name>A0A1Y0B4M8_9LAMI</name>
<organism evidence="1">
    <name type="scientific">Utricularia reniformis</name>
    <dbReference type="NCBI Taxonomy" id="192314"/>
    <lineage>
        <taxon>Eukaryota</taxon>
        <taxon>Viridiplantae</taxon>
        <taxon>Streptophyta</taxon>
        <taxon>Embryophyta</taxon>
        <taxon>Tracheophyta</taxon>
        <taxon>Spermatophyta</taxon>
        <taxon>Magnoliopsida</taxon>
        <taxon>eudicotyledons</taxon>
        <taxon>Gunneridae</taxon>
        <taxon>Pentapetalae</taxon>
        <taxon>asterids</taxon>
        <taxon>lamiids</taxon>
        <taxon>Lamiales</taxon>
        <taxon>Lentibulariaceae</taxon>
        <taxon>Utricularia</taxon>
    </lineage>
</organism>
<gene>
    <name evidence="1" type="ORF">AEK19_MT2207</name>
</gene>
<proteinExistence type="predicted"/>
<protein>
    <submittedName>
        <fullName evidence="1">Uncharacterized protein</fullName>
    </submittedName>
</protein>
<keyword evidence="1" id="KW-0496">Mitochondrion</keyword>
<geneLocation type="mitochondrion" evidence="1"/>
<sequence length="67" mass="7890">MAQWPGRIRYAFHKMNERFTHEDIDVCENSFAPSLPVCDQDYLPLFRADLVRLLRAINIAPKSKKKK</sequence>